<evidence type="ECO:0000259" key="1">
    <source>
        <dbReference type="Pfam" id="PF19935"/>
    </source>
</evidence>
<protein>
    <recommendedName>
        <fullName evidence="1">DUF6398 domain-containing protein</fullName>
    </recommendedName>
</protein>
<comment type="caution">
    <text evidence="2">The sequence shown here is derived from an EMBL/GenBank/DDBJ whole genome shotgun (WGS) entry which is preliminary data.</text>
</comment>
<sequence>MSRRAHKRGRGDARLRVVHGGAAQPKRGTTVAGDAMQPLILDLRRRLRDDDPWSFLAFVSTIVQVAGPNDADGTNTTGSSVGLAGLVESFIGVDLAETTAALTALAVLVPDPEIVDDIDQELAHRRQPMPLWLRDLRELRVSRAHLMSADDDLGANVVLDVEWSGGGGASFLVYVDHRLGTVVRDAFPTPVPIESVLGQITDSSPEEEQPTFEEIDLAQARRLIEQALDASDEDDWDPASDTWPAARPILDWLLGTMPEGGKGWAQLDGRKDFDDPRDLIVLDEESALDELVETLLDSRRELVDQFASSTAASLAGLDLSRDRDQAALALIVGTSGPMPDDEFLHWTPDRLGDFLFGLLPRTLLVDEHIARRIPELLKAFAVWCMGQADAADADIVAVRKAVDEFGPDYVGLVTSFEALRLREAVKDYAALLGDPVGIVPVLESSEAFDWTEFVLDQAADHVGGREALAALDSDPLPDEDFDWSVVPADITEPVAETVRLLDNFATERFDVEFRTACRRFLATVVAGDPGIFRRRGSTASAAAVVAWLVGRANGIVVSGSYGITAGELWAHFGIKGASSRGPMFRKAAGLDPYATTTSLGRPDWLTSAARRDLIRRRERALAEQGPMY</sequence>
<dbReference type="RefSeq" id="WP_141847600.1">
    <property type="nucleotide sequence ID" value="NZ_VFPM01000006.1"/>
</dbReference>
<reference evidence="2 3" key="1">
    <citation type="submission" date="2019-06" db="EMBL/GenBank/DDBJ databases">
        <title>Genome sequencing of plant associated microbes to promote plant fitness in Sorghum bicolor and Oryza sativa.</title>
        <authorList>
            <person name="Coleman-Derr D."/>
        </authorList>
    </citation>
    <scope>NUCLEOTIDE SEQUENCE [LARGE SCALE GENOMIC DNA]</scope>
    <source>
        <strain evidence="2 3">KV-663</strain>
    </source>
</reference>
<evidence type="ECO:0000313" key="2">
    <source>
        <dbReference type="EMBL" id="TQM54592.1"/>
    </source>
</evidence>
<feature type="domain" description="DUF6398" evidence="1">
    <location>
        <begin position="497"/>
        <end position="577"/>
    </location>
</feature>
<dbReference type="EMBL" id="VFPM01000006">
    <property type="protein sequence ID" value="TQM54592.1"/>
    <property type="molecule type" value="Genomic_DNA"/>
</dbReference>
<gene>
    <name evidence="2" type="ORF">FBY41_4629</name>
</gene>
<proteinExistence type="predicted"/>
<keyword evidence="3" id="KW-1185">Reference proteome</keyword>
<dbReference type="InterPro" id="IPR045651">
    <property type="entry name" value="DUF6398"/>
</dbReference>
<evidence type="ECO:0000313" key="3">
    <source>
        <dbReference type="Proteomes" id="UP000316747"/>
    </source>
</evidence>
<organism evidence="2 3">
    <name type="scientific">Humibacillus xanthopallidus</name>
    <dbReference type="NCBI Taxonomy" id="412689"/>
    <lineage>
        <taxon>Bacteria</taxon>
        <taxon>Bacillati</taxon>
        <taxon>Actinomycetota</taxon>
        <taxon>Actinomycetes</taxon>
        <taxon>Micrococcales</taxon>
        <taxon>Intrasporangiaceae</taxon>
        <taxon>Humibacillus</taxon>
    </lineage>
</organism>
<dbReference type="AlphaFoldDB" id="A0A543H8C1"/>
<dbReference type="OrthoDB" id="5182325at2"/>
<dbReference type="Pfam" id="PF19935">
    <property type="entry name" value="DUF6398"/>
    <property type="match status" value="1"/>
</dbReference>
<name>A0A543H8C1_9MICO</name>
<accession>A0A543H8C1</accession>
<dbReference type="Proteomes" id="UP000316747">
    <property type="component" value="Unassembled WGS sequence"/>
</dbReference>